<dbReference type="Pfam" id="PF01370">
    <property type="entry name" value="Epimerase"/>
    <property type="match status" value="1"/>
</dbReference>
<feature type="domain" description="NAD-dependent epimerase/dehydratase" evidence="1">
    <location>
        <begin position="3"/>
        <end position="228"/>
    </location>
</feature>
<dbReference type="Proteomes" id="UP000218899">
    <property type="component" value="Chromosome"/>
</dbReference>
<name>A0A1B4VD15_9GAMM</name>
<dbReference type="AlphaFoldDB" id="A0A1B4VD15"/>
<accession>A0A1B4VD15</accession>
<dbReference type="InterPro" id="IPR001509">
    <property type="entry name" value="Epimerase_deHydtase"/>
</dbReference>
<dbReference type="PANTHER" id="PTHR43245">
    <property type="entry name" value="BIFUNCTIONAL POLYMYXIN RESISTANCE PROTEIN ARNA"/>
    <property type="match status" value="1"/>
</dbReference>
<evidence type="ECO:0000259" key="1">
    <source>
        <dbReference type="Pfam" id="PF01370"/>
    </source>
</evidence>
<protein>
    <submittedName>
        <fullName evidence="2">NAD-dependent epimerase/dehydratase</fullName>
    </submittedName>
</protein>
<sequence length="308" mass="34062">MKVLVTGSSSHLACALLPRLAAHPDVEQILGVDLRPPVFRDPRYTHVLCDVRSAQLARLMTGIDAVVHLAFVVMHGELGPERHDRDLIRDINLAGGQNVFRTAAAARVAAVVHLSSAAVYELPARERPIPEAHPRKPLPGFAYAEDKIALEDWLDAFEREHREIRVARLRPHVIVGPHAQPYLRALVRAPFYVRLSDPAPRLQVVHEADVVAAILAALTRDVSGAFNLAAADAATLRELKPLALPLPFPLARAVVRLGWRFGRGTEPAWLEGLRHELVLDTSRARRRLGWRPRYDTAAGCIKAIDEEG</sequence>
<keyword evidence="3" id="KW-1185">Reference proteome</keyword>
<dbReference type="PANTHER" id="PTHR43245:SF52">
    <property type="entry name" value="NAD-DEPENDENT EPIMERASE_DEHYDRATASE"/>
    <property type="match status" value="1"/>
</dbReference>
<dbReference type="KEGG" id="sva:SVA_0638"/>
<dbReference type="OrthoDB" id="9801056at2"/>
<dbReference type="EMBL" id="AP014936">
    <property type="protein sequence ID" value="BAU47217.1"/>
    <property type="molecule type" value="Genomic_DNA"/>
</dbReference>
<dbReference type="InterPro" id="IPR050177">
    <property type="entry name" value="Lipid_A_modif_metabolic_enz"/>
</dbReference>
<reference evidence="2 3" key="1">
    <citation type="submission" date="2015-08" db="EMBL/GenBank/DDBJ databases">
        <title>Complete genome sequence of Sulfurifustis variabilis.</title>
        <authorList>
            <person name="Miura A."/>
            <person name="Kojima H."/>
            <person name="Fukui M."/>
        </authorList>
    </citation>
    <scope>NUCLEOTIDE SEQUENCE [LARGE SCALE GENOMIC DNA]</scope>
    <source>
        <strain evidence="3">skN76</strain>
    </source>
</reference>
<gene>
    <name evidence="2" type="ORF">SVA_0638</name>
</gene>
<dbReference type="SUPFAM" id="SSF51735">
    <property type="entry name" value="NAD(P)-binding Rossmann-fold domains"/>
    <property type="match status" value="1"/>
</dbReference>
<proteinExistence type="predicted"/>
<dbReference type="InterPro" id="IPR036291">
    <property type="entry name" value="NAD(P)-bd_dom_sf"/>
</dbReference>
<evidence type="ECO:0000313" key="2">
    <source>
        <dbReference type="EMBL" id="BAU47217.1"/>
    </source>
</evidence>
<evidence type="ECO:0000313" key="3">
    <source>
        <dbReference type="Proteomes" id="UP000218899"/>
    </source>
</evidence>
<organism evidence="2 3">
    <name type="scientific">Sulfurifustis variabilis</name>
    <dbReference type="NCBI Taxonomy" id="1675686"/>
    <lineage>
        <taxon>Bacteria</taxon>
        <taxon>Pseudomonadati</taxon>
        <taxon>Pseudomonadota</taxon>
        <taxon>Gammaproteobacteria</taxon>
        <taxon>Acidiferrobacterales</taxon>
        <taxon>Acidiferrobacteraceae</taxon>
        <taxon>Sulfurifustis</taxon>
    </lineage>
</organism>
<dbReference type="Gene3D" id="3.40.50.720">
    <property type="entry name" value="NAD(P)-binding Rossmann-like Domain"/>
    <property type="match status" value="1"/>
</dbReference>
<dbReference type="RefSeq" id="WP_096458683.1">
    <property type="nucleotide sequence ID" value="NZ_AP014936.1"/>
</dbReference>